<feature type="transmembrane region" description="Helical" evidence="1">
    <location>
        <begin position="12"/>
        <end position="31"/>
    </location>
</feature>
<proteinExistence type="predicted"/>
<sequence length="86" mass="9528">MYRPNELRYLQHLLSSSIIFQANILRGPVLFEAPSLFSAFCIPVIHVLPFLSLLTGFIRIVSLFAVLVKILNGSSPVCLTAPVASW</sequence>
<evidence type="ECO:0000256" key="1">
    <source>
        <dbReference type="SAM" id="Phobius"/>
    </source>
</evidence>
<keyword evidence="1" id="KW-0472">Membrane</keyword>
<accession>A0A2P2N3L9</accession>
<organism evidence="2">
    <name type="scientific">Rhizophora mucronata</name>
    <name type="common">Asiatic mangrove</name>
    <dbReference type="NCBI Taxonomy" id="61149"/>
    <lineage>
        <taxon>Eukaryota</taxon>
        <taxon>Viridiplantae</taxon>
        <taxon>Streptophyta</taxon>
        <taxon>Embryophyta</taxon>
        <taxon>Tracheophyta</taxon>
        <taxon>Spermatophyta</taxon>
        <taxon>Magnoliopsida</taxon>
        <taxon>eudicotyledons</taxon>
        <taxon>Gunneridae</taxon>
        <taxon>Pentapetalae</taxon>
        <taxon>rosids</taxon>
        <taxon>fabids</taxon>
        <taxon>Malpighiales</taxon>
        <taxon>Rhizophoraceae</taxon>
        <taxon>Rhizophora</taxon>
    </lineage>
</organism>
<name>A0A2P2N3L9_RHIMU</name>
<protein>
    <submittedName>
        <fullName evidence="2">Auxin response factor</fullName>
    </submittedName>
</protein>
<dbReference type="EMBL" id="GGEC01056532">
    <property type="protein sequence ID" value="MBX37016.1"/>
    <property type="molecule type" value="Transcribed_RNA"/>
</dbReference>
<reference evidence="2" key="1">
    <citation type="submission" date="2018-02" db="EMBL/GenBank/DDBJ databases">
        <title>Rhizophora mucronata_Transcriptome.</title>
        <authorList>
            <person name="Meera S.P."/>
            <person name="Sreeshan A."/>
            <person name="Augustine A."/>
        </authorList>
    </citation>
    <scope>NUCLEOTIDE SEQUENCE</scope>
    <source>
        <tissue evidence="2">Leaf</tissue>
    </source>
</reference>
<dbReference type="AlphaFoldDB" id="A0A2P2N3L9"/>
<keyword evidence="1" id="KW-1133">Transmembrane helix</keyword>
<feature type="transmembrane region" description="Helical" evidence="1">
    <location>
        <begin position="37"/>
        <end position="67"/>
    </location>
</feature>
<keyword evidence="1" id="KW-0812">Transmembrane</keyword>
<evidence type="ECO:0000313" key="2">
    <source>
        <dbReference type="EMBL" id="MBX37016.1"/>
    </source>
</evidence>